<dbReference type="GO" id="GO:0003677">
    <property type="term" value="F:DNA binding"/>
    <property type="evidence" value="ECO:0007669"/>
    <property type="project" value="InterPro"/>
</dbReference>
<dbReference type="EMBL" id="JADAKE010000003">
    <property type="protein sequence ID" value="MBF8807237.1"/>
    <property type="molecule type" value="Genomic_DNA"/>
</dbReference>
<dbReference type="Pfam" id="PF02796">
    <property type="entry name" value="HTH_7"/>
    <property type="match status" value="1"/>
</dbReference>
<evidence type="ECO:0000259" key="1">
    <source>
        <dbReference type="Pfam" id="PF02796"/>
    </source>
</evidence>
<evidence type="ECO:0000313" key="2">
    <source>
        <dbReference type="EMBL" id="MBF8807237.1"/>
    </source>
</evidence>
<feature type="domain" description="Resolvase HTH" evidence="1">
    <location>
        <begin position="38"/>
        <end position="85"/>
    </location>
</feature>
<comment type="caution">
    <text evidence="2">The sequence shown here is derived from an EMBL/GenBank/DDBJ whole genome shotgun (WGS) entry which is preliminary data.</text>
</comment>
<dbReference type="InterPro" id="IPR006120">
    <property type="entry name" value="Resolvase_HTH_dom"/>
</dbReference>
<gene>
    <name evidence="2" type="ORF">IC227_00990</name>
</gene>
<accession>A0A931B0X0</accession>
<proteinExistence type="predicted"/>
<dbReference type="Gene3D" id="1.10.10.60">
    <property type="entry name" value="Homeodomain-like"/>
    <property type="match status" value="1"/>
</dbReference>
<keyword evidence="3" id="KW-1185">Reference proteome</keyword>
<organism evidence="2 3">
    <name type="scientific">Enterococcus lacertideformus</name>
    <dbReference type="NCBI Taxonomy" id="2771493"/>
    <lineage>
        <taxon>Bacteria</taxon>
        <taxon>Bacillati</taxon>
        <taxon>Bacillota</taxon>
        <taxon>Bacilli</taxon>
        <taxon>Lactobacillales</taxon>
        <taxon>Enterococcaceae</taxon>
        <taxon>Enterococcus</taxon>
    </lineage>
</organism>
<sequence>MLLLSYYSNFLLFNDDYNNVYKFTTAAFNSSKNRDYKGRPKLYSVDQKILNVALFIKASFRILRKRVAISKIAKENNITRQTIYRN</sequence>
<name>A0A931B0X0_9ENTE</name>
<dbReference type="Proteomes" id="UP000637757">
    <property type="component" value="Unassembled WGS sequence"/>
</dbReference>
<dbReference type="AlphaFoldDB" id="A0A931B0X0"/>
<dbReference type="GO" id="GO:0000150">
    <property type="term" value="F:DNA strand exchange activity"/>
    <property type="evidence" value="ECO:0007669"/>
    <property type="project" value="InterPro"/>
</dbReference>
<reference evidence="2" key="1">
    <citation type="submission" date="2020-09" db="EMBL/GenBank/DDBJ databases">
        <title>Genomic insights into the novelty and pathogenicity of a unique biofilm-forming Enterococcus sp. bacteria (Enterococcus lacertideformus) identified in reptiles.</title>
        <authorList>
            <person name="Agius J.E."/>
            <person name="Phalen D.N."/>
            <person name="Rose K."/>
            <person name="Eden J.-S."/>
        </authorList>
    </citation>
    <scope>NUCLEOTIDE SEQUENCE</scope>
    <source>
        <strain evidence="2">PHRS 0518</strain>
    </source>
</reference>
<evidence type="ECO:0000313" key="3">
    <source>
        <dbReference type="Proteomes" id="UP000637757"/>
    </source>
</evidence>
<protein>
    <submittedName>
        <fullName evidence="2">Helix-turn-helix domain-containing protein</fullName>
    </submittedName>
</protein>